<name>H2Y312_CIOIN</name>
<reference evidence="1" key="2">
    <citation type="submission" date="2025-08" db="UniProtKB">
        <authorList>
            <consortium name="Ensembl"/>
        </authorList>
    </citation>
    <scope>IDENTIFICATION</scope>
</reference>
<dbReference type="AlphaFoldDB" id="H2Y312"/>
<evidence type="ECO:0000313" key="2">
    <source>
        <dbReference type="Proteomes" id="UP000008144"/>
    </source>
</evidence>
<dbReference type="Proteomes" id="UP000008144">
    <property type="component" value="Unassembled WGS sequence"/>
</dbReference>
<protein>
    <submittedName>
        <fullName evidence="1">Uncharacterized protein</fullName>
    </submittedName>
</protein>
<proteinExistence type="predicted"/>
<dbReference type="InParanoid" id="H2Y312"/>
<dbReference type="Ensembl" id="ENSCINT00000036502.1">
    <property type="protein sequence ID" value="ENSCINP00000036297.1"/>
    <property type="gene ID" value="ENSCING00000023265.1"/>
</dbReference>
<organism evidence="1 2">
    <name type="scientific">Ciona intestinalis</name>
    <name type="common">Transparent sea squirt</name>
    <name type="synonym">Ascidia intestinalis</name>
    <dbReference type="NCBI Taxonomy" id="7719"/>
    <lineage>
        <taxon>Eukaryota</taxon>
        <taxon>Metazoa</taxon>
        <taxon>Chordata</taxon>
        <taxon>Tunicata</taxon>
        <taxon>Ascidiacea</taxon>
        <taxon>Phlebobranchia</taxon>
        <taxon>Cionidae</taxon>
        <taxon>Ciona</taxon>
    </lineage>
</organism>
<dbReference type="HOGENOM" id="CLU_2921912_0_0_1"/>
<sequence>MSLLMTFIQSPEHKSISWFPAKIFAKFAWFSKVESLNCDWFVGGGNFNDITSCSVFPPSLM</sequence>
<reference evidence="1" key="3">
    <citation type="submission" date="2025-09" db="UniProtKB">
        <authorList>
            <consortium name="Ensembl"/>
        </authorList>
    </citation>
    <scope>IDENTIFICATION</scope>
</reference>
<keyword evidence="2" id="KW-1185">Reference proteome</keyword>
<evidence type="ECO:0000313" key="1">
    <source>
        <dbReference type="Ensembl" id="ENSCINP00000036297.1"/>
    </source>
</evidence>
<reference evidence="2" key="1">
    <citation type="journal article" date="2002" name="Science">
        <title>The draft genome of Ciona intestinalis: insights into chordate and vertebrate origins.</title>
        <authorList>
            <person name="Dehal P."/>
            <person name="Satou Y."/>
            <person name="Campbell R.K."/>
            <person name="Chapman J."/>
            <person name="Degnan B."/>
            <person name="De Tomaso A."/>
            <person name="Davidson B."/>
            <person name="Di Gregorio A."/>
            <person name="Gelpke M."/>
            <person name="Goodstein D.M."/>
            <person name="Harafuji N."/>
            <person name="Hastings K.E."/>
            <person name="Ho I."/>
            <person name="Hotta K."/>
            <person name="Huang W."/>
            <person name="Kawashima T."/>
            <person name="Lemaire P."/>
            <person name="Martinez D."/>
            <person name="Meinertzhagen I.A."/>
            <person name="Necula S."/>
            <person name="Nonaka M."/>
            <person name="Putnam N."/>
            <person name="Rash S."/>
            <person name="Saiga H."/>
            <person name="Satake M."/>
            <person name="Terry A."/>
            <person name="Yamada L."/>
            <person name="Wang H.G."/>
            <person name="Awazu S."/>
            <person name="Azumi K."/>
            <person name="Boore J."/>
            <person name="Branno M."/>
            <person name="Chin-Bow S."/>
            <person name="DeSantis R."/>
            <person name="Doyle S."/>
            <person name="Francino P."/>
            <person name="Keys D.N."/>
            <person name="Haga S."/>
            <person name="Hayashi H."/>
            <person name="Hino K."/>
            <person name="Imai K.S."/>
            <person name="Inaba K."/>
            <person name="Kano S."/>
            <person name="Kobayashi K."/>
            <person name="Kobayashi M."/>
            <person name="Lee B.I."/>
            <person name="Makabe K.W."/>
            <person name="Manohar C."/>
            <person name="Matassi G."/>
            <person name="Medina M."/>
            <person name="Mochizuki Y."/>
            <person name="Mount S."/>
            <person name="Morishita T."/>
            <person name="Miura S."/>
            <person name="Nakayama A."/>
            <person name="Nishizaka S."/>
            <person name="Nomoto H."/>
            <person name="Ohta F."/>
            <person name="Oishi K."/>
            <person name="Rigoutsos I."/>
            <person name="Sano M."/>
            <person name="Sasaki A."/>
            <person name="Sasakura Y."/>
            <person name="Shoguchi E."/>
            <person name="Shin-i T."/>
            <person name="Spagnuolo A."/>
            <person name="Stainier D."/>
            <person name="Suzuki M.M."/>
            <person name="Tassy O."/>
            <person name="Takatori N."/>
            <person name="Tokuoka M."/>
            <person name="Yagi K."/>
            <person name="Yoshizaki F."/>
            <person name="Wada S."/>
            <person name="Zhang C."/>
            <person name="Hyatt P.D."/>
            <person name="Larimer F."/>
            <person name="Detter C."/>
            <person name="Doggett N."/>
            <person name="Glavina T."/>
            <person name="Hawkins T."/>
            <person name="Richardson P."/>
            <person name="Lucas S."/>
            <person name="Kohara Y."/>
            <person name="Levine M."/>
            <person name="Satoh N."/>
            <person name="Rokhsar D.S."/>
        </authorList>
    </citation>
    <scope>NUCLEOTIDE SEQUENCE [LARGE SCALE GENOMIC DNA]</scope>
</reference>
<accession>H2Y312</accession>